<dbReference type="PANTHER" id="PTHR37992:SF1">
    <property type="entry name" value="DUF1774-DOMAIN-CONTAINING PROTEIN"/>
    <property type="match status" value="1"/>
</dbReference>
<evidence type="ECO:0000256" key="1">
    <source>
        <dbReference type="SAM" id="Phobius"/>
    </source>
</evidence>
<reference evidence="2 3" key="1">
    <citation type="submission" date="2024-03" db="EMBL/GenBank/DDBJ databases">
        <title>Genome-scale model development and genomic sequencing of the oleaginous clade Lipomyces.</title>
        <authorList>
            <consortium name="Lawrence Berkeley National Laboratory"/>
            <person name="Czajka J.J."/>
            <person name="Han Y."/>
            <person name="Kim J."/>
            <person name="Mondo S.J."/>
            <person name="Hofstad B.A."/>
            <person name="Robles A."/>
            <person name="Haridas S."/>
            <person name="Riley R."/>
            <person name="LaButti K."/>
            <person name="Pangilinan J."/>
            <person name="Andreopoulos W."/>
            <person name="Lipzen A."/>
            <person name="Yan J."/>
            <person name="Wang M."/>
            <person name="Ng V."/>
            <person name="Grigoriev I.V."/>
            <person name="Spatafora J.W."/>
            <person name="Magnuson J.K."/>
            <person name="Baker S.E."/>
            <person name="Pomraning K.R."/>
        </authorList>
    </citation>
    <scope>NUCLEOTIDE SEQUENCE [LARGE SCALE GENOMIC DNA]</scope>
    <source>
        <strain evidence="2 3">Phaff 52-87</strain>
    </source>
</reference>
<keyword evidence="1" id="KW-1133">Transmembrane helix</keyword>
<comment type="caution">
    <text evidence="2">The sequence shown here is derived from an EMBL/GenBank/DDBJ whole genome shotgun (WGS) entry which is preliminary data.</text>
</comment>
<dbReference type="Pfam" id="PF08611">
    <property type="entry name" value="DUF1774"/>
    <property type="match status" value="1"/>
</dbReference>
<feature type="transmembrane region" description="Helical" evidence="1">
    <location>
        <begin position="205"/>
        <end position="224"/>
    </location>
</feature>
<dbReference type="EMBL" id="JBBJBU010000015">
    <property type="protein sequence ID" value="KAK7202790.1"/>
    <property type="molecule type" value="Genomic_DNA"/>
</dbReference>
<feature type="transmembrane region" description="Helical" evidence="1">
    <location>
        <begin position="12"/>
        <end position="31"/>
    </location>
</feature>
<gene>
    <name evidence="2" type="ORF">BZA70DRAFT_285040</name>
</gene>
<feature type="transmembrane region" description="Helical" evidence="1">
    <location>
        <begin position="51"/>
        <end position="78"/>
    </location>
</feature>
<evidence type="ECO:0000313" key="2">
    <source>
        <dbReference type="EMBL" id="KAK7202790.1"/>
    </source>
</evidence>
<feature type="transmembrane region" description="Helical" evidence="1">
    <location>
        <begin position="113"/>
        <end position="133"/>
    </location>
</feature>
<dbReference type="InterPro" id="IPR013920">
    <property type="entry name" value="DUF1774_fun"/>
</dbReference>
<dbReference type="GeneID" id="90039176"/>
<feature type="transmembrane region" description="Helical" evidence="1">
    <location>
        <begin position="177"/>
        <end position="193"/>
    </location>
</feature>
<feature type="transmembrane region" description="Helical" evidence="1">
    <location>
        <begin position="90"/>
        <end position="107"/>
    </location>
</feature>
<accession>A0ABR1EYZ4</accession>
<name>A0ABR1EYZ4_9ASCO</name>
<dbReference type="Proteomes" id="UP001498771">
    <property type="component" value="Unassembled WGS sequence"/>
</dbReference>
<proteinExistence type="predicted"/>
<keyword evidence="1" id="KW-0812">Transmembrane</keyword>
<protein>
    <recommendedName>
        <fullName evidence="4">DUF1774-domain-containing protein</fullName>
    </recommendedName>
</protein>
<keyword evidence="1" id="KW-0472">Membrane</keyword>
<feature type="transmembrane region" description="Helical" evidence="1">
    <location>
        <begin position="230"/>
        <end position="251"/>
    </location>
</feature>
<sequence>MDSTISRSSVQRLVAVGSFALAIITNFYYLSGRGIAGNHQSEAFHLEYTPFTPNIVFLFFFWIASYLAQVAFLHQLFAGSSDAQKDASQAAYFLSAFNLLHFLWLVLLAHAHFILAEFVVVLNFLLTGALYWSKRTHNLSPPLKWLTIHFAASALPFAWCLFAIFWTGAVAVHAHNLFARIFANIFIWVLYLFPTASLLVFADWGFAFASAFLVWGLAVGQIFVKTFALQWIFALIIAALLTVQGAVVMFATGFKGLLPADTQASIEDGIENVQNAVRGEETPLIN</sequence>
<dbReference type="PANTHER" id="PTHR37992">
    <property type="entry name" value="EXPRESSED PROTEIN"/>
    <property type="match status" value="1"/>
</dbReference>
<feature type="transmembrane region" description="Helical" evidence="1">
    <location>
        <begin position="145"/>
        <end position="165"/>
    </location>
</feature>
<evidence type="ECO:0008006" key="4">
    <source>
        <dbReference type="Google" id="ProtNLM"/>
    </source>
</evidence>
<dbReference type="RefSeq" id="XP_064765823.1">
    <property type="nucleotide sequence ID" value="XM_064913664.1"/>
</dbReference>
<keyword evidence="3" id="KW-1185">Reference proteome</keyword>
<organism evidence="2 3">
    <name type="scientific">Myxozyma melibiosi</name>
    <dbReference type="NCBI Taxonomy" id="54550"/>
    <lineage>
        <taxon>Eukaryota</taxon>
        <taxon>Fungi</taxon>
        <taxon>Dikarya</taxon>
        <taxon>Ascomycota</taxon>
        <taxon>Saccharomycotina</taxon>
        <taxon>Lipomycetes</taxon>
        <taxon>Lipomycetales</taxon>
        <taxon>Lipomycetaceae</taxon>
        <taxon>Myxozyma</taxon>
    </lineage>
</organism>
<evidence type="ECO:0000313" key="3">
    <source>
        <dbReference type="Proteomes" id="UP001498771"/>
    </source>
</evidence>